<feature type="region of interest" description="Disordered" evidence="1">
    <location>
        <begin position="1"/>
        <end position="23"/>
    </location>
</feature>
<reference evidence="2 3" key="1">
    <citation type="journal article" date="2020" name="ISME J.">
        <title>Uncovering the hidden diversity of litter-decomposition mechanisms in mushroom-forming fungi.</title>
        <authorList>
            <person name="Floudas D."/>
            <person name="Bentzer J."/>
            <person name="Ahren D."/>
            <person name="Johansson T."/>
            <person name="Persson P."/>
            <person name="Tunlid A."/>
        </authorList>
    </citation>
    <scope>NUCLEOTIDE SEQUENCE [LARGE SCALE GENOMIC DNA]</scope>
    <source>
        <strain evidence="2 3">CBS 146.42</strain>
    </source>
</reference>
<organism evidence="2 3">
    <name type="scientific">Leucocoprinus leucothites</name>
    <dbReference type="NCBI Taxonomy" id="201217"/>
    <lineage>
        <taxon>Eukaryota</taxon>
        <taxon>Fungi</taxon>
        <taxon>Dikarya</taxon>
        <taxon>Basidiomycota</taxon>
        <taxon>Agaricomycotina</taxon>
        <taxon>Agaricomycetes</taxon>
        <taxon>Agaricomycetidae</taxon>
        <taxon>Agaricales</taxon>
        <taxon>Agaricineae</taxon>
        <taxon>Agaricaceae</taxon>
        <taxon>Leucocoprinus</taxon>
    </lineage>
</organism>
<feature type="compositionally biased region" description="Pro residues" evidence="1">
    <location>
        <begin position="91"/>
        <end position="107"/>
    </location>
</feature>
<sequence>MSRWPSFNLNFGTKAPSPPVDDGVEELPDFYRMLDPLFTSKKRDYGGVYPRYRDEEGVLHHPTYRPFPPLVPPPRKLPPDERPTYVERMRLPPPEELPPTDPVPKIPPWKQRPRPEPKKKLPKQQSRKSKAIKRASANVEEPESTVNLQGSVTIEESEGQSPPGAQSTPSLMGAPVVQANTEADGEGQSQ</sequence>
<feature type="compositionally biased region" description="Basic and acidic residues" evidence="1">
    <location>
        <begin position="77"/>
        <end position="90"/>
    </location>
</feature>
<dbReference type="EMBL" id="JAACJO010000020">
    <property type="protein sequence ID" value="KAF5348250.1"/>
    <property type="molecule type" value="Genomic_DNA"/>
</dbReference>
<gene>
    <name evidence="2" type="ORF">D9756_010523</name>
</gene>
<name>A0A8H5FSP6_9AGAR</name>
<feature type="compositionally biased region" description="Polar residues" evidence="1">
    <location>
        <begin position="1"/>
        <end position="11"/>
    </location>
</feature>
<comment type="caution">
    <text evidence="2">The sequence shown here is derived from an EMBL/GenBank/DDBJ whole genome shotgun (WGS) entry which is preliminary data.</text>
</comment>
<accession>A0A8H5FSP6</accession>
<keyword evidence="3" id="KW-1185">Reference proteome</keyword>
<evidence type="ECO:0000313" key="3">
    <source>
        <dbReference type="Proteomes" id="UP000559027"/>
    </source>
</evidence>
<feature type="compositionally biased region" description="Basic residues" evidence="1">
    <location>
        <begin position="120"/>
        <end position="133"/>
    </location>
</feature>
<dbReference type="Proteomes" id="UP000559027">
    <property type="component" value="Unassembled WGS sequence"/>
</dbReference>
<proteinExistence type="predicted"/>
<feature type="compositionally biased region" description="Pro residues" evidence="1">
    <location>
        <begin position="65"/>
        <end position="76"/>
    </location>
</feature>
<protein>
    <submittedName>
        <fullName evidence="2">Uncharacterized protein</fullName>
    </submittedName>
</protein>
<evidence type="ECO:0000256" key="1">
    <source>
        <dbReference type="SAM" id="MobiDB-lite"/>
    </source>
</evidence>
<evidence type="ECO:0000313" key="2">
    <source>
        <dbReference type="EMBL" id="KAF5348250.1"/>
    </source>
</evidence>
<dbReference type="AlphaFoldDB" id="A0A8H5FSP6"/>
<feature type="region of interest" description="Disordered" evidence="1">
    <location>
        <begin position="53"/>
        <end position="190"/>
    </location>
</feature>
<feature type="compositionally biased region" description="Polar residues" evidence="1">
    <location>
        <begin position="144"/>
        <end position="170"/>
    </location>
</feature>